<evidence type="ECO:0000313" key="2">
    <source>
        <dbReference type="EMBL" id="XHV10068.1"/>
    </source>
</evidence>
<name>A0AB74UJE1_9VIRU</name>
<sequence length="426" mass="44935">MAPLSHISLSSIGDLVVPGRQSNDVGNWLDSLVEDEGDASAGEESVPPPDPQDAGTTYEEVAAPAVEDRQARGERCGAIPPHNSAAVPNGRRRMLAHASAPSERGSVVEGFAGRHEALVRDTGMRRVQDQTELSPRRVPTPGYAETLSPSESGSNLYVPRPRPMALRPRVNFCVDSPSTEGTEPTAIDTADRVPIAAGLPRPSDAQVYRKPRCETVIDGTRSTRMERASVPPTSEAPLVRPVMVGSAGDAGGAAQATPVAGAGPTPADSRPSRYRDAGCDPMTPRGSMEDVVRPAGTSTSGSRSTTDYKESRAAASSSSGAGRSHRVATSDTTATTNGGKEHSRSGGSTRIATKPVAVRKPVTTVPEGSATVNPVCNHRKHKQTVRPCTHVERSLFAIGVVMGKNEVMVTRSGERVLVRDRQVRRP</sequence>
<accession>A0AB74UJE1</accession>
<feature type="compositionally biased region" description="Low complexity" evidence="1">
    <location>
        <begin position="313"/>
        <end position="322"/>
    </location>
</feature>
<evidence type="ECO:0000256" key="1">
    <source>
        <dbReference type="SAM" id="MobiDB-lite"/>
    </source>
</evidence>
<feature type="region of interest" description="Disordered" evidence="1">
    <location>
        <begin position="223"/>
        <end position="354"/>
    </location>
</feature>
<feature type="region of interest" description="Disordered" evidence="1">
    <location>
        <begin position="125"/>
        <end position="158"/>
    </location>
</feature>
<feature type="compositionally biased region" description="Low complexity" evidence="1">
    <location>
        <begin position="296"/>
        <end position="305"/>
    </location>
</feature>
<feature type="compositionally biased region" description="Polar residues" evidence="1">
    <location>
        <begin position="327"/>
        <end position="338"/>
    </location>
</feature>
<feature type="compositionally biased region" description="Low complexity" evidence="1">
    <location>
        <begin position="252"/>
        <end position="267"/>
    </location>
</feature>
<protein>
    <submittedName>
        <fullName evidence="2">Uncharacterized protein</fullName>
    </submittedName>
</protein>
<organism evidence="2">
    <name type="scientific">Phyllosticta capitalensis polymycovirus 1</name>
    <dbReference type="NCBI Taxonomy" id="3367395"/>
    <lineage>
        <taxon>Viruses</taxon>
        <taxon>Riboviria</taxon>
        <taxon>Riboviria incertae sedis</taxon>
        <taxon>Polymycoviridae</taxon>
        <taxon>Polymycovirus</taxon>
    </lineage>
</organism>
<feature type="region of interest" description="Disordered" evidence="1">
    <location>
        <begin position="1"/>
        <end position="90"/>
    </location>
</feature>
<dbReference type="EMBL" id="PP359414">
    <property type="protein sequence ID" value="XHV10068.1"/>
    <property type="molecule type" value="Genomic_RNA"/>
</dbReference>
<reference evidence="2" key="1">
    <citation type="submission" date="2024-02" db="EMBL/GenBank/DDBJ databases">
        <title>Novel Polymycoviruses Are Encapsidated in Filamentous Virions.</title>
        <authorList>
            <person name="Han Z."/>
            <person name="Jiang J."/>
            <person name="Xu W."/>
        </authorList>
    </citation>
    <scope>NUCLEOTIDE SEQUENCE</scope>
    <source>
        <strain evidence="2">PhcPmV1-dsRNA4</strain>
    </source>
</reference>
<feature type="compositionally biased region" description="Basic and acidic residues" evidence="1">
    <location>
        <begin position="66"/>
        <end position="75"/>
    </location>
</feature>
<proteinExistence type="predicted"/>